<sequence>MKILWKLRLAPAGPKKAIGVCQLGRVRTETGVSCKLRSWLCEKCLCTPIDFNGDRDNVVVLSGNPLSHDRELKWRGENGAGRRQLDLEKKSLIERVGAEQADRVWKKLPRQRNAGRPSLNSSTVSSAGGNRGNDVRDEEIANLKKQNKKLASDLENARTHIFSLQSCRKKFTPEDAGRDYDIPVGSVSDWVQKHVAPVADDDDKRKNFDGIARRKPSDISLLRGYLLRHGDLVHGIMFPDTDVDVVIAIVMRFLQDNIFERGCINEPAGQVISAIEVAMQNCVEPKRDQFAIRTWRAEAFTAVLSTPDYATMRKQRLEELTTVLCNGMKLFCQVVGRNLDTVYSSCMEVVVKPALELNEKFLTSTHHFYLNLRTYINRDHNGNLKMSNDFAKDLDKIKCENVLKNRRIIHVEKLDEQLVKDCIEGSFINILTVAPGLHMRQVGRRDTIEPPAVIRKQHVLVAYDGQKGRDHYLSGWQQHSLMGWVYSRPRTFAQFGVARAC</sequence>
<comment type="caution">
    <text evidence="2">The sequence shown here is derived from an EMBL/GenBank/DDBJ whole genome shotgun (WGS) entry which is preliminary data.</text>
</comment>
<accession>A0AAJ0CAZ8</accession>
<name>A0AAJ0CAZ8_9PEZI</name>
<dbReference type="RefSeq" id="XP_060289000.1">
    <property type="nucleotide sequence ID" value="XM_060432352.1"/>
</dbReference>
<dbReference type="Proteomes" id="UP001244011">
    <property type="component" value="Unassembled WGS sequence"/>
</dbReference>
<dbReference type="GeneID" id="85315539"/>
<evidence type="ECO:0000313" key="2">
    <source>
        <dbReference type="EMBL" id="KAK1772787.1"/>
    </source>
</evidence>
<evidence type="ECO:0000256" key="1">
    <source>
        <dbReference type="SAM" id="MobiDB-lite"/>
    </source>
</evidence>
<dbReference type="AlphaFoldDB" id="A0AAJ0CAZ8"/>
<evidence type="ECO:0000313" key="3">
    <source>
        <dbReference type="Proteomes" id="UP001244011"/>
    </source>
</evidence>
<dbReference type="EMBL" id="MU838997">
    <property type="protein sequence ID" value="KAK1772787.1"/>
    <property type="molecule type" value="Genomic_DNA"/>
</dbReference>
<protein>
    <submittedName>
        <fullName evidence="2">Uncharacterized protein</fullName>
    </submittedName>
</protein>
<organism evidence="2 3">
    <name type="scientific">Phialemonium atrogriseum</name>
    <dbReference type="NCBI Taxonomy" id="1093897"/>
    <lineage>
        <taxon>Eukaryota</taxon>
        <taxon>Fungi</taxon>
        <taxon>Dikarya</taxon>
        <taxon>Ascomycota</taxon>
        <taxon>Pezizomycotina</taxon>
        <taxon>Sordariomycetes</taxon>
        <taxon>Sordariomycetidae</taxon>
        <taxon>Cephalothecales</taxon>
        <taxon>Cephalothecaceae</taxon>
        <taxon>Phialemonium</taxon>
    </lineage>
</organism>
<keyword evidence="3" id="KW-1185">Reference proteome</keyword>
<reference evidence="2" key="1">
    <citation type="submission" date="2023-06" db="EMBL/GenBank/DDBJ databases">
        <title>Genome-scale phylogeny and comparative genomics of the fungal order Sordariales.</title>
        <authorList>
            <consortium name="Lawrence Berkeley National Laboratory"/>
            <person name="Hensen N."/>
            <person name="Bonometti L."/>
            <person name="Westerberg I."/>
            <person name="Brannstrom I.O."/>
            <person name="Guillou S."/>
            <person name="Cros-Aarteil S."/>
            <person name="Calhoun S."/>
            <person name="Haridas S."/>
            <person name="Kuo A."/>
            <person name="Mondo S."/>
            <person name="Pangilinan J."/>
            <person name="Riley R."/>
            <person name="Labutti K."/>
            <person name="Andreopoulos B."/>
            <person name="Lipzen A."/>
            <person name="Chen C."/>
            <person name="Yanf M."/>
            <person name="Daum C."/>
            <person name="Ng V."/>
            <person name="Clum A."/>
            <person name="Steindorff A."/>
            <person name="Ohm R."/>
            <person name="Martin F."/>
            <person name="Silar P."/>
            <person name="Natvig D."/>
            <person name="Lalanne C."/>
            <person name="Gautier V."/>
            <person name="Ament-Velasquez S.L."/>
            <person name="Kruys A."/>
            <person name="Hutchinson M.I."/>
            <person name="Powell A.J."/>
            <person name="Barry K."/>
            <person name="Miller A.N."/>
            <person name="Grigoriev I.V."/>
            <person name="Debuchy R."/>
            <person name="Gladieux P."/>
            <person name="Thoren M.H."/>
            <person name="Johannesson H."/>
        </authorList>
    </citation>
    <scope>NUCLEOTIDE SEQUENCE</scope>
    <source>
        <strain evidence="2">8032-3</strain>
    </source>
</reference>
<feature type="compositionally biased region" description="Polar residues" evidence="1">
    <location>
        <begin position="118"/>
        <end position="128"/>
    </location>
</feature>
<gene>
    <name evidence="2" type="ORF">QBC33DRAFT_608211</name>
</gene>
<feature type="region of interest" description="Disordered" evidence="1">
    <location>
        <begin position="104"/>
        <end position="137"/>
    </location>
</feature>
<proteinExistence type="predicted"/>